<dbReference type="Proteomes" id="UP000823388">
    <property type="component" value="Chromosome 4K"/>
</dbReference>
<keyword evidence="1" id="KW-0812">Transmembrane</keyword>
<accession>A0A8T0TB94</accession>
<evidence type="ECO:0000256" key="1">
    <source>
        <dbReference type="SAM" id="Phobius"/>
    </source>
</evidence>
<dbReference type="AlphaFoldDB" id="A0A8T0TB94"/>
<gene>
    <name evidence="2" type="ORF">PVAP13_4KG026228</name>
</gene>
<keyword evidence="3" id="KW-1185">Reference proteome</keyword>
<feature type="transmembrane region" description="Helical" evidence="1">
    <location>
        <begin position="152"/>
        <end position="174"/>
    </location>
</feature>
<protein>
    <submittedName>
        <fullName evidence="2">Uncharacterized protein</fullName>
    </submittedName>
</protein>
<reference evidence="2 3" key="1">
    <citation type="submission" date="2020-05" db="EMBL/GenBank/DDBJ databases">
        <title>WGS assembly of Panicum virgatum.</title>
        <authorList>
            <person name="Lovell J.T."/>
            <person name="Jenkins J."/>
            <person name="Shu S."/>
            <person name="Juenger T.E."/>
            <person name="Schmutz J."/>
        </authorList>
    </citation>
    <scope>NUCLEOTIDE SEQUENCE [LARGE SCALE GENOMIC DNA]</scope>
    <source>
        <strain evidence="3">cv. AP13</strain>
    </source>
</reference>
<evidence type="ECO:0000313" key="2">
    <source>
        <dbReference type="EMBL" id="KAG2609042.1"/>
    </source>
</evidence>
<sequence>MAFYGSTTGGNILHSHPYVTPMMFWRNFQHWGQQYVSSVIHIVDGIPTTTPTCIQVLRVFFLHKSFCLLDDQCAFTIALLGHLLSFKNGPHVSYKKKTNGSLYAMFSCSAGLELPQDFVWIYSRWSLRPTPLHTLCPTHAKHALLELVGRRLGLLLSSEATMLLALLGLGATLSREDYRRRARKGLPGATQVSFSVQPLAIPGRCQQGTKIK</sequence>
<keyword evidence="1" id="KW-1133">Transmembrane helix</keyword>
<name>A0A8T0TB94_PANVG</name>
<evidence type="ECO:0000313" key="3">
    <source>
        <dbReference type="Proteomes" id="UP000823388"/>
    </source>
</evidence>
<keyword evidence="1" id="KW-0472">Membrane</keyword>
<comment type="caution">
    <text evidence="2">The sequence shown here is derived from an EMBL/GenBank/DDBJ whole genome shotgun (WGS) entry which is preliminary data.</text>
</comment>
<proteinExistence type="predicted"/>
<dbReference type="EMBL" id="CM029043">
    <property type="protein sequence ID" value="KAG2609042.1"/>
    <property type="molecule type" value="Genomic_DNA"/>
</dbReference>
<organism evidence="2 3">
    <name type="scientific">Panicum virgatum</name>
    <name type="common">Blackwell switchgrass</name>
    <dbReference type="NCBI Taxonomy" id="38727"/>
    <lineage>
        <taxon>Eukaryota</taxon>
        <taxon>Viridiplantae</taxon>
        <taxon>Streptophyta</taxon>
        <taxon>Embryophyta</taxon>
        <taxon>Tracheophyta</taxon>
        <taxon>Spermatophyta</taxon>
        <taxon>Magnoliopsida</taxon>
        <taxon>Liliopsida</taxon>
        <taxon>Poales</taxon>
        <taxon>Poaceae</taxon>
        <taxon>PACMAD clade</taxon>
        <taxon>Panicoideae</taxon>
        <taxon>Panicodae</taxon>
        <taxon>Paniceae</taxon>
        <taxon>Panicinae</taxon>
        <taxon>Panicum</taxon>
        <taxon>Panicum sect. Hiantes</taxon>
    </lineage>
</organism>